<sequence length="194" mass="20961">MMPIEECSERIERLLARVQQTHREYAAHRALTSPRAPTRFDARPGQRRQQPAAAQRTVSTASTASLQSASSMRSDSCVHQAALLGVAGDGGGGQTSPRRRAVTMGPTAEAGSGGPAQRTPIEEMRAKIERRARMRMAGPGGGLRGDEPGAEETERTLAAARLEALRRENDALQRTIEDARRAVEALTRVVLGRQ</sequence>
<gene>
    <name evidence="3" type="ORF">H4R18_004085</name>
</gene>
<dbReference type="AlphaFoldDB" id="A0A9W8H779"/>
<dbReference type="EMBL" id="JANBUL010000183">
    <property type="protein sequence ID" value="KAJ2779314.1"/>
    <property type="molecule type" value="Genomic_DNA"/>
</dbReference>
<comment type="caution">
    <text evidence="3">The sequence shown here is derived from an EMBL/GenBank/DDBJ whole genome shotgun (WGS) entry which is preliminary data.</text>
</comment>
<feature type="coiled-coil region" evidence="1">
    <location>
        <begin position="155"/>
        <end position="189"/>
    </location>
</feature>
<name>A0A9W8H779_9FUNG</name>
<evidence type="ECO:0000313" key="4">
    <source>
        <dbReference type="Proteomes" id="UP001140217"/>
    </source>
</evidence>
<feature type="region of interest" description="Disordered" evidence="2">
    <location>
        <begin position="87"/>
        <end position="118"/>
    </location>
</feature>
<keyword evidence="4" id="KW-1185">Reference proteome</keyword>
<proteinExistence type="predicted"/>
<keyword evidence="1" id="KW-0175">Coiled coil</keyword>
<reference evidence="3" key="1">
    <citation type="submission" date="2022-07" db="EMBL/GenBank/DDBJ databases">
        <title>Phylogenomic reconstructions and comparative analyses of Kickxellomycotina fungi.</title>
        <authorList>
            <person name="Reynolds N.K."/>
            <person name="Stajich J.E."/>
            <person name="Barry K."/>
            <person name="Grigoriev I.V."/>
            <person name="Crous P."/>
            <person name="Smith M.E."/>
        </authorList>
    </citation>
    <scope>NUCLEOTIDE SEQUENCE</scope>
    <source>
        <strain evidence="3">NBRC 105414</strain>
    </source>
</reference>
<feature type="region of interest" description="Disordered" evidence="2">
    <location>
        <begin position="29"/>
        <end position="67"/>
    </location>
</feature>
<organism evidence="3 4">
    <name type="scientific">Coemansia javaensis</name>
    <dbReference type="NCBI Taxonomy" id="2761396"/>
    <lineage>
        <taxon>Eukaryota</taxon>
        <taxon>Fungi</taxon>
        <taxon>Fungi incertae sedis</taxon>
        <taxon>Zoopagomycota</taxon>
        <taxon>Kickxellomycotina</taxon>
        <taxon>Kickxellomycetes</taxon>
        <taxon>Kickxellales</taxon>
        <taxon>Kickxellaceae</taxon>
        <taxon>Coemansia</taxon>
    </lineage>
</organism>
<accession>A0A9W8H779</accession>
<dbReference type="OrthoDB" id="5594704at2759"/>
<evidence type="ECO:0000256" key="2">
    <source>
        <dbReference type="SAM" id="MobiDB-lite"/>
    </source>
</evidence>
<evidence type="ECO:0000313" key="3">
    <source>
        <dbReference type="EMBL" id="KAJ2779314.1"/>
    </source>
</evidence>
<feature type="compositionally biased region" description="Low complexity" evidence="2">
    <location>
        <begin position="47"/>
        <end position="67"/>
    </location>
</feature>
<dbReference type="Proteomes" id="UP001140217">
    <property type="component" value="Unassembled WGS sequence"/>
</dbReference>
<evidence type="ECO:0000256" key="1">
    <source>
        <dbReference type="SAM" id="Coils"/>
    </source>
</evidence>
<protein>
    <submittedName>
        <fullName evidence="3">Uncharacterized protein</fullName>
    </submittedName>
</protein>